<keyword evidence="3" id="KW-0812">Transmembrane</keyword>
<dbReference type="PANTHER" id="PTHR31302:SF31">
    <property type="entry name" value="PHOSPHODIESTERASE YAEI"/>
    <property type="match status" value="1"/>
</dbReference>
<keyword evidence="3" id="KW-1133">Transmembrane helix</keyword>
<dbReference type="Gene3D" id="3.60.21.10">
    <property type="match status" value="1"/>
</dbReference>
<proteinExistence type="predicted"/>
<dbReference type="Pfam" id="PF00149">
    <property type="entry name" value="Metallophos"/>
    <property type="match status" value="1"/>
</dbReference>
<keyword evidence="6" id="KW-1185">Reference proteome</keyword>
<evidence type="ECO:0000313" key="6">
    <source>
        <dbReference type="Proteomes" id="UP001634747"/>
    </source>
</evidence>
<sequence>MEQTARSRVLSLHRPNRREFLVGAAAIAASGLLLDATAIDRHHLVVEHQALHLRRLPTAFHGLRICQISDFHHRGYAEDDYLREVVSTVNALKPAVVALTGDFITAHGNPFGPWRKAMPVCAEILSGLKAPLRLCTLGNHDCINLPFVTRCLRQRGLTVLYNRHIAVDAGGDRLWFAGTADAYFDFPDLAQTVPVAKEREPVILLGHEPDFADVVKQYGGVDVMLAGHSHGGQVRLPGVTEAFLPVMGRRYVRGLFQLGDLQLYVNRGIGAVHLPIRFRCPPEITLFTLEPAA</sequence>
<feature type="transmembrane region" description="Helical" evidence="3">
    <location>
        <begin position="20"/>
        <end position="39"/>
    </location>
</feature>
<dbReference type="CDD" id="cd07385">
    <property type="entry name" value="MPP_YkuE_C"/>
    <property type="match status" value="1"/>
</dbReference>
<dbReference type="Proteomes" id="UP001634747">
    <property type="component" value="Unassembled WGS sequence"/>
</dbReference>
<dbReference type="InterPro" id="IPR004843">
    <property type="entry name" value="Calcineurin-like_PHP"/>
</dbReference>
<keyword evidence="3" id="KW-0472">Membrane</keyword>
<dbReference type="InterPro" id="IPR006311">
    <property type="entry name" value="TAT_signal"/>
</dbReference>
<comment type="caution">
    <text evidence="5">The sequence shown here is derived from an EMBL/GenBank/DDBJ whole genome shotgun (WGS) entry which is preliminary data.</text>
</comment>
<evidence type="ECO:0000256" key="1">
    <source>
        <dbReference type="ARBA" id="ARBA00022723"/>
    </source>
</evidence>
<evidence type="ECO:0000259" key="4">
    <source>
        <dbReference type="Pfam" id="PF00149"/>
    </source>
</evidence>
<dbReference type="InterPro" id="IPR051158">
    <property type="entry name" value="Metallophosphoesterase_sf"/>
</dbReference>
<reference evidence="5 6" key="1">
    <citation type="submission" date="2024-12" db="EMBL/GenBank/DDBJ databases">
        <authorList>
            <person name="Lee Y."/>
        </authorList>
    </citation>
    <scope>NUCLEOTIDE SEQUENCE [LARGE SCALE GENOMIC DNA]</scope>
    <source>
        <strain evidence="5 6">03SUJ4</strain>
    </source>
</reference>
<dbReference type="RefSeq" id="WP_263412560.1">
    <property type="nucleotide sequence ID" value="NZ_BAABBH010000001.1"/>
</dbReference>
<gene>
    <name evidence="5" type="ORF">ACK2TP_09180</name>
</gene>
<dbReference type="PROSITE" id="PS51318">
    <property type="entry name" value="TAT"/>
    <property type="match status" value="1"/>
</dbReference>
<protein>
    <submittedName>
        <fullName evidence="5">Metallophosphoesterase</fullName>
    </submittedName>
</protein>
<evidence type="ECO:0000313" key="5">
    <source>
        <dbReference type="EMBL" id="MFN2975934.1"/>
    </source>
</evidence>
<feature type="domain" description="Calcineurin-like phosphoesterase" evidence="4">
    <location>
        <begin position="63"/>
        <end position="231"/>
    </location>
</feature>
<organism evidence="5 6">
    <name type="scientific">Terriglobus aquaticus</name>
    <dbReference type="NCBI Taxonomy" id="940139"/>
    <lineage>
        <taxon>Bacteria</taxon>
        <taxon>Pseudomonadati</taxon>
        <taxon>Acidobacteriota</taxon>
        <taxon>Terriglobia</taxon>
        <taxon>Terriglobales</taxon>
        <taxon>Acidobacteriaceae</taxon>
        <taxon>Terriglobus</taxon>
    </lineage>
</organism>
<dbReference type="EMBL" id="JBJYXY010000001">
    <property type="protein sequence ID" value="MFN2975934.1"/>
    <property type="molecule type" value="Genomic_DNA"/>
</dbReference>
<dbReference type="SUPFAM" id="SSF56300">
    <property type="entry name" value="Metallo-dependent phosphatases"/>
    <property type="match status" value="1"/>
</dbReference>
<dbReference type="InterPro" id="IPR029052">
    <property type="entry name" value="Metallo-depent_PP-like"/>
</dbReference>
<accession>A0ABW9KJH3</accession>
<evidence type="ECO:0000256" key="2">
    <source>
        <dbReference type="ARBA" id="ARBA00022801"/>
    </source>
</evidence>
<dbReference type="PANTHER" id="PTHR31302">
    <property type="entry name" value="TRANSMEMBRANE PROTEIN WITH METALLOPHOSPHOESTERASE DOMAIN-RELATED"/>
    <property type="match status" value="1"/>
</dbReference>
<evidence type="ECO:0000256" key="3">
    <source>
        <dbReference type="SAM" id="Phobius"/>
    </source>
</evidence>
<keyword evidence="2" id="KW-0378">Hydrolase</keyword>
<keyword evidence="1" id="KW-0479">Metal-binding</keyword>
<name>A0ABW9KJH3_9BACT</name>